<comment type="caution">
    <text evidence="2">The sequence shown here is derived from an EMBL/GenBank/DDBJ whole genome shotgun (WGS) entry which is preliminary data.</text>
</comment>
<dbReference type="PANTHER" id="PTHR16148">
    <property type="entry name" value="NF-KAPPA-B-REPRESSING FACTOR-RELATED"/>
    <property type="match status" value="1"/>
</dbReference>
<feature type="compositionally biased region" description="Low complexity" evidence="1">
    <location>
        <begin position="136"/>
        <end position="179"/>
    </location>
</feature>
<feature type="compositionally biased region" description="Low complexity" evidence="1">
    <location>
        <begin position="53"/>
        <end position="68"/>
    </location>
</feature>
<gene>
    <name evidence="2" type="ORF">C7999DRAFT_16117</name>
</gene>
<sequence>MDQDQFGGRTDDDLFSDDIEPVEEETIIMSEPVVAQNTPAQPEPAPAPPAPQAPAAQQSAPTAPARPAKGSLAQSRHAPSPRRDNKSPRPPSNNNNNNDSRPPRSSGADDSPSTQETTPTSPNTSSKQPPTGPREPSSSSNTPPTTTTPAKTTPGPASNNGSNNNNNINNNNDNNNNNNTASAVSQARLNSGANPRTKLTEAELSERMERMRLLAAEKTRRFEEAQRDESEHAVALARGMEEARRRRAEEAARRRAAEEERRRLEDERARNRERKLRAMAAKEGGGWDAGKEELAGREDERRGGFKGAHGGVRGARSGAGLGGSRFAGGSGGSPADEGGDFDGFGLRGRGGRGRGGRGRGGRGGAGQALFDEREGENGRDHGRQNAPAAAPSPPEKANLKKEDFPPLPTSGAAPKNADAAWVSKPGDKLPLASPVGKWDEEVAADIDARQNSS</sequence>
<feature type="compositionally biased region" description="Acidic residues" evidence="1">
    <location>
        <begin position="13"/>
        <end position="26"/>
    </location>
</feature>
<reference evidence="2" key="1">
    <citation type="journal article" date="2023" name="Mol. Phylogenet. Evol.">
        <title>Genome-scale phylogeny and comparative genomics of the fungal order Sordariales.</title>
        <authorList>
            <person name="Hensen N."/>
            <person name="Bonometti L."/>
            <person name="Westerberg I."/>
            <person name="Brannstrom I.O."/>
            <person name="Guillou S."/>
            <person name="Cros-Aarteil S."/>
            <person name="Calhoun S."/>
            <person name="Haridas S."/>
            <person name="Kuo A."/>
            <person name="Mondo S."/>
            <person name="Pangilinan J."/>
            <person name="Riley R."/>
            <person name="LaButti K."/>
            <person name="Andreopoulos B."/>
            <person name="Lipzen A."/>
            <person name="Chen C."/>
            <person name="Yan M."/>
            <person name="Daum C."/>
            <person name="Ng V."/>
            <person name="Clum A."/>
            <person name="Steindorff A."/>
            <person name="Ohm R.A."/>
            <person name="Martin F."/>
            <person name="Silar P."/>
            <person name="Natvig D.O."/>
            <person name="Lalanne C."/>
            <person name="Gautier V."/>
            <person name="Ament-Velasquez S.L."/>
            <person name="Kruys A."/>
            <person name="Hutchinson M.I."/>
            <person name="Powell A.J."/>
            <person name="Barry K."/>
            <person name="Miller A.N."/>
            <person name="Grigoriev I.V."/>
            <person name="Debuchy R."/>
            <person name="Gladieux P."/>
            <person name="Hiltunen Thoren M."/>
            <person name="Johannesson H."/>
        </authorList>
    </citation>
    <scope>NUCLEOTIDE SEQUENCE</scope>
    <source>
        <strain evidence="2">CBS 359.72</strain>
    </source>
</reference>
<accession>A0AAN7HDC6</accession>
<dbReference type="PANTHER" id="PTHR16148:SF14">
    <property type="entry name" value="MYND-TYPE DOMAIN-CONTAINING PROTEIN"/>
    <property type="match status" value="1"/>
</dbReference>
<feature type="compositionally biased region" description="Pro residues" evidence="1">
    <location>
        <begin position="41"/>
        <end position="52"/>
    </location>
</feature>
<feature type="compositionally biased region" description="Low complexity" evidence="1">
    <location>
        <begin position="92"/>
        <end position="129"/>
    </location>
</feature>
<feature type="compositionally biased region" description="Basic residues" evidence="1">
    <location>
        <begin position="349"/>
        <end position="360"/>
    </location>
</feature>
<feature type="compositionally biased region" description="Basic and acidic residues" evidence="1">
    <location>
        <begin position="370"/>
        <end position="383"/>
    </location>
</feature>
<dbReference type="EMBL" id="MU857693">
    <property type="protein sequence ID" value="KAK4245701.1"/>
    <property type="molecule type" value="Genomic_DNA"/>
</dbReference>
<name>A0AAN7HDC6_9PEZI</name>
<feature type="region of interest" description="Disordered" evidence="1">
    <location>
        <begin position="1"/>
        <end position="205"/>
    </location>
</feature>
<feature type="compositionally biased region" description="Basic and acidic residues" evidence="1">
    <location>
        <begin position="289"/>
        <end position="303"/>
    </location>
</feature>
<protein>
    <submittedName>
        <fullName evidence="2">Uncharacterized protein</fullName>
    </submittedName>
</protein>
<proteinExistence type="predicted"/>
<dbReference type="AlphaFoldDB" id="A0AAN7HDC6"/>
<dbReference type="Proteomes" id="UP001303647">
    <property type="component" value="Unassembled WGS sequence"/>
</dbReference>
<feature type="region of interest" description="Disordered" evidence="1">
    <location>
        <begin position="222"/>
        <end position="453"/>
    </location>
</feature>
<evidence type="ECO:0000313" key="2">
    <source>
        <dbReference type="EMBL" id="KAK4245701.1"/>
    </source>
</evidence>
<organism evidence="2 3">
    <name type="scientific">Corynascus novoguineensis</name>
    <dbReference type="NCBI Taxonomy" id="1126955"/>
    <lineage>
        <taxon>Eukaryota</taxon>
        <taxon>Fungi</taxon>
        <taxon>Dikarya</taxon>
        <taxon>Ascomycota</taxon>
        <taxon>Pezizomycotina</taxon>
        <taxon>Sordariomycetes</taxon>
        <taxon>Sordariomycetidae</taxon>
        <taxon>Sordariales</taxon>
        <taxon>Chaetomiaceae</taxon>
        <taxon>Corynascus</taxon>
    </lineage>
</organism>
<dbReference type="GO" id="GO:0005654">
    <property type="term" value="C:nucleoplasm"/>
    <property type="evidence" value="ECO:0007669"/>
    <property type="project" value="TreeGrafter"/>
</dbReference>
<feature type="compositionally biased region" description="Polar residues" evidence="1">
    <location>
        <begin position="180"/>
        <end position="194"/>
    </location>
</feature>
<dbReference type="GO" id="GO:0005730">
    <property type="term" value="C:nucleolus"/>
    <property type="evidence" value="ECO:0007669"/>
    <property type="project" value="TreeGrafter"/>
</dbReference>
<evidence type="ECO:0000313" key="3">
    <source>
        <dbReference type="Proteomes" id="UP001303647"/>
    </source>
</evidence>
<keyword evidence="3" id="KW-1185">Reference proteome</keyword>
<feature type="compositionally biased region" description="Gly residues" evidence="1">
    <location>
        <begin position="305"/>
        <end position="332"/>
    </location>
</feature>
<reference evidence="2" key="2">
    <citation type="submission" date="2023-05" db="EMBL/GenBank/DDBJ databases">
        <authorList>
            <consortium name="Lawrence Berkeley National Laboratory"/>
            <person name="Steindorff A."/>
            <person name="Hensen N."/>
            <person name="Bonometti L."/>
            <person name="Westerberg I."/>
            <person name="Brannstrom I.O."/>
            <person name="Guillou S."/>
            <person name="Cros-Aarteil S."/>
            <person name="Calhoun S."/>
            <person name="Haridas S."/>
            <person name="Kuo A."/>
            <person name="Mondo S."/>
            <person name="Pangilinan J."/>
            <person name="Riley R."/>
            <person name="Labutti K."/>
            <person name="Andreopoulos B."/>
            <person name="Lipzen A."/>
            <person name="Chen C."/>
            <person name="Yanf M."/>
            <person name="Daum C."/>
            <person name="Ng V."/>
            <person name="Clum A."/>
            <person name="Ohm R."/>
            <person name="Martin F."/>
            <person name="Silar P."/>
            <person name="Natvig D."/>
            <person name="Lalanne C."/>
            <person name="Gautier V."/>
            <person name="Ament-Velasquez S.L."/>
            <person name="Kruys A."/>
            <person name="Hutchinson M.I."/>
            <person name="Powell A.J."/>
            <person name="Barry K."/>
            <person name="Miller A.N."/>
            <person name="Grigoriev I.V."/>
            <person name="Debuchy R."/>
            <person name="Gladieux P."/>
            <person name="Thoren M.H."/>
            <person name="Johannesson H."/>
        </authorList>
    </citation>
    <scope>NUCLEOTIDE SEQUENCE</scope>
    <source>
        <strain evidence="2">CBS 359.72</strain>
    </source>
</reference>
<evidence type="ECO:0000256" key="1">
    <source>
        <dbReference type="SAM" id="MobiDB-lite"/>
    </source>
</evidence>
<feature type="compositionally biased region" description="Basic and acidic residues" evidence="1">
    <location>
        <begin position="222"/>
        <end position="232"/>
    </location>
</feature>
<feature type="compositionally biased region" description="Basic and acidic residues" evidence="1">
    <location>
        <begin position="239"/>
        <end position="270"/>
    </location>
</feature>